<evidence type="ECO:0000313" key="7">
    <source>
        <dbReference type="EMBL" id="KAJ1358675.1"/>
    </source>
</evidence>
<dbReference type="GO" id="GO:0046513">
    <property type="term" value="P:ceramide biosynthetic process"/>
    <property type="evidence" value="ECO:0007669"/>
    <property type="project" value="TreeGrafter"/>
</dbReference>
<dbReference type="InterPro" id="IPR024129">
    <property type="entry name" value="Sphingomy_SMPD4"/>
</dbReference>
<evidence type="ECO:0000256" key="6">
    <source>
        <dbReference type="SAM" id="SignalP"/>
    </source>
</evidence>
<dbReference type="PANTHER" id="PTHR12988">
    <property type="entry name" value="SPHINGOMYELIN PHOSPHODIESTERASE 4"/>
    <property type="match status" value="1"/>
</dbReference>
<keyword evidence="4" id="KW-0472">Membrane</keyword>
<name>A0AAD5QRA3_PARTN</name>
<dbReference type="AlphaFoldDB" id="A0AAD5QRA3"/>
<feature type="chain" id="PRO_5041965880" evidence="6">
    <location>
        <begin position="21"/>
        <end position="536"/>
    </location>
</feature>
<dbReference type="Proteomes" id="UP001196413">
    <property type="component" value="Unassembled WGS sequence"/>
</dbReference>
<dbReference type="GO" id="GO:0046475">
    <property type="term" value="P:glycerophospholipid catabolic process"/>
    <property type="evidence" value="ECO:0007669"/>
    <property type="project" value="TreeGrafter"/>
</dbReference>
<proteinExistence type="predicted"/>
<evidence type="ECO:0000256" key="2">
    <source>
        <dbReference type="ARBA" id="ARBA00022692"/>
    </source>
</evidence>
<evidence type="ECO:0000256" key="4">
    <source>
        <dbReference type="ARBA" id="ARBA00023136"/>
    </source>
</evidence>
<keyword evidence="2" id="KW-0812">Transmembrane</keyword>
<gene>
    <name evidence="7" type="ORF">KIN20_017160</name>
</gene>
<dbReference type="EMBL" id="JAHQIW010003422">
    <property type="protein sequence ID" value="KAJ1358675.1"/>
    <property type="molecule type" value="Genomic_DNA"/>
</dbReference>
<protein>
    <submittedName>
        <fullName evidence="7">Uncharacterized protein</fullName>
    </submittedName>
</protein>
<dbReference type="PANTHER" id="PTHR12988:SF6">
    <property type="entry name" value="SPHINGOMYELIN PHOSPHODIESTERASE 4"/>
    <property type="match status" value="1"/>
</dbReference>
<keyword evidence="3" id="KW-1133">Transmembrane helix</keyword>
<feature type="signal peptide" evidence="6">
    <location>
        <begin position="1"/>
        <end position="20"/>
    </location>
</feature>
<evidence type="ECO:0000256" key="3">
    <source>
        <dbReference type="ARBA" id="ARBA00022989"/>
    </source>
</evidence>
<dbReference type="GO" id="GO:0016020">
    <property type="term" value="C:membrane"/>
    <property type="evidence" value="ECO:0007669"/>
    <property type="project" value="UniProtKB-SubCell"/>
</dbReference>
<evidence type="ECO:0000256" key="5">
    <source>
        <dbReference type="SAM" id="MobiDB-lite"/>
    </source>
</evidence>
<comment type="subcellular location">
    <subcellularLocation>
        <location evidence="1">Membrane</location>
        <topology evidence="1">Single-pass membrane protein</topology>
    </subcellularLocation>
</comment>
<organism evidence="7 8">
    <name type="scientific">Parelaphostrongylus tenuis</name>
    <name type="common">Meningeal worm</name>
    <dbReference type="NCBI Taxonomy" id="148309"/>
    <lineage>
        <taxon>Eukaryota</taxon>
        <taxon>Metazoa</taxon>
        <taxon>Ecdysozoa</taxon>
        <taxon>Nematoda</taxon>
        <taxon>Chromadorea</taxon>
        <taxon>Rhabditida</taxon>
        <taxon>Rhabditina</taxon>
        <taxon>Rhabditomorpha</taxon>
        <taxon>Strongyloidea</taxon>
        <taxon>Metastrongylidae</taxon>
        <taxon>Parelaphostrongylus</taxon>
    </lineage>
</organism>
<dbReference type="GO" id="GO:0006685">
    <property type="term" value="P:sphingomyelin catabolic process"/>
    <property type="evidence" value="ECO:0007669"/>
    <property type="project" value="TreeGrafter"/>
</dbReference>
<dbReference type="GO" id="GO:0050290">
    <property type="term" value="F:sphingomyelin phosphodiesterase D activity"/>
    <property type="evidence" value="ECO:0007669"/>
    <property type="project" value="InterPro"/>
</dbReference>
<feature type="compositionally biased region" description="Low complexity" evidence="5">
    <location>
        <begin position="478"/>
        <end position="491"/>
    </location>
</feature>
<evidence type="ECO:0000256" key="1">
    <source>
        <dbReference type="ARBA" id="ARBA00004167"/>
    </source>
</evidence>
<evidence type="ECO:0000313" key="8">
    <source>
        <dbReference type="Proteomes" id="UP001196413"/>
    </source>
</evidence>
<reference evidence="7" key="1">
    <citation type="submission" date="2021-06" db="EMBL/GenBank/DDBJ databases">
        <title>Parelaphostrongylus tenuis whole genome reference sequence.</title>
        <authorList>
            <person name="Garwood T.J."/>
            <person name="Larsen P.A."/>
            <person name="Fountain-Jones N.M."/>
            <person name="Garbe J.R."/>
            <person name="Macchietto M.G."/>
            <person name="Kania S.A."/>
            <person name="Gerhold R.W."/>
            <person name="Richards J.E."/>
            <person name="Wolf T.M."/>
        </authorList>
    </citation>
    <scope>NUCLEOTIDE SEQUENCE</scope>
    <source>
        <strain evidence="7">MNPRO001-30</strain>
        <tissue evidence="7">Meninges</tissue>
    </source>
</reference>
<feature type="region of interest" description="Disordered" evidence="5">
    <location>
        <begin position="478"/>
        <end position="497"/>
    </location>
</feature>
<sequence length="536" mass="61210">MGLFPCTGASLVHIIALLISSRFQMGSFVGLASFAPTYNHEQDNFTNQDKYADECVVSVCRMLLNKEKEMSPSRRNSAYAHLVIEKLFGNKSIDLCGIFPPATDVQSEQQPFNLVYQVINSKSLFFETILEADDALSNELWFAIGQQADRSAQPTSISTDSVLMRIVSFYVTRLLPIESTVPNIGCGPLVNEVGHRKRTPLDLFLPTSPLVNSIKLESQEFYSSALHPRHLTIFCNFVTVLCNTSDFPSANRLMMLRYLLKQFHVFCLYDVGDQDTFSVKSSFHCRPSFSSHLYSFLYTFLEQCPTTCVFKDLVQCWMTFSRPWRYADTFYPTLSDQEFLRGPWMPFIRVHEKFYRILLGKIFRKAAMFNLTADTIRVVRAVAEFSWKEPMVMVLRELGVNARPHTRDLLERVSSNLRSSKESVLLTKREKRSFLQFLFGVSVSPSTNENHQVIKSVEDLLVEADANMGTHFVTQTNLSTTTNTNSSSTNSYYAPFSETPKRAPRLLPDHVRDPVTGLMYLTDLGKRQVWSGERWV</sequence>
<comment type="caution">
    <text evidence="7">The sequence shown here is derived from an EMBL/GenBank/DDBJ whole genome shotgun (WGS) entry which is preliminary data.</text>
</comment>
<keyword evidence="6" id="KW-0732">Signal</keyword>
<keyword evidence="8" id="KW-1185">Reference proteome</keyword>
<accession>A0AAD5QRA3</accession>